<dbReference type="PROSITE" id="PS50294">
    <property type="entry name" value="WD_REPEATS_REGION"/>
    <property type="match status" value="1"/>
</dbReference>
<dbReference type="PANTHER" id="PTHR44099">
    <property type="entry name" value="RABCONNECTIN-3B, ISOFORM A"/>
    <property type="match status" value="1"/>
</dbReference>
<keyword evidence="7" id="KW-0539">Nucleus</keyword>
<evidence type="ECO:0000256" key="9">
    <source>
        <dbReference type="ARBA" id="ARBA00054991"/>
    </source>
</evidence>
<feature type="region of interest" description="Disordered" evidence="11">
    <location>
        <begin position="242"/>
        <end position="281"/>
    </location>
</feature>
<dbReference type="PANTHER" id="PTHR44099:SF4">
    <property type="entry name" value="RABCONNECTIN-3B, ISOFORM A"/>
    <property type="match status" value="1"/>
</dbReference>
<dbReference type="Gene3D" id="2.130.10.10">
    <property type="entry name" value="YVTN repeat-like/Quinoprotein amine dehydrogenase"/>
    <property type="match status" value="3"/>
</dbReference>
<dbReference type="GO" id="GO:0005634">
    <property type="term" value="C:nucleus"/>
    <property type="evidence" value="ECO:0007669"/>
    <property type="project" value="UniProtKB-SubCell"/>
</dbReference>
<dbReference type="InterPro" id="IPR013763">
    <property type="entry name" value="Cyclin-like_dom"/>
</dbReference>
<evidence type="ECO:0000256" key="6">
    <source>
        <dbReference type="ARBA" id="ARBA00023163"/>
    </source>
</evidence>
<proteinExistence type="predicted"/>
<evidence type="ECO:0000256" key="7">
    <source>
        <dbReference type="ARBA" id="ARBA00023242"/>
    </source>
</evidence>
<dbReference type="SMART" id="SM00320">
    <property type="entry name" value="WD40"/>
    <property type="match status" value="6"/>
</dbReference>
<dbReference type="CDD" id="cd20530">
    <property type="entry name" value="CYCLIN_CCNK_rpt1"/>
    <property type="match status" value="1"/>
</dbReference>
<dbReference type="PROSITE" id="PS50082">
    <property type="entry name" value="WD_REPEATS_2"/>
    <property type="match status" value="1"/>
</dbReference>
<name>A0A182J8U4_ANOAO</name>
<evidence type="ECO:0000256" key="5">
    <source>
        <dbReference type="ARBA" id="ARBA00023127"/>
    </source>
</evidence>
<keyword evidence="8" id="KW-0131">Cell cycle</keyword>
<feature type="compositionally biased region" description="Polar residues" evidence="11">
    <location>
        <begin position="270"/>
        <end position="281"/>
    </location>
</feature>
<evidence type="ECO:0000259" key="13">
    <source>
        <dbReference type="SMART" id="SM01332"/>
    </source>
</evidence>
<evidence type="ECO:0000256" key="2">
    <source>
        <dbReference type="ARBA" id="ARBA00022618"/>
    </source>
</evidence>
<dbReference type="SUPFAM" id="SSF50978">
    <property type="entry name" value="WD40 repeat-like"/>
    <property type="match status" value="2"/>
</dbReference>
<sequence length="1637" mass="183193">MPNWYYDKKDLRNTPSARDGVDYETERRYRKEGARFIMESGASMSLGHNTVATGVVYFHRFYMFHSFRTFPRFVTASCCLFLAGKVEETPKKCKDIIKTARTLLPDEKFQSFGDDPKEEVMTLERILLQTIKFDLQVEHPYSFLVKYAKCLKGDSAKLQKMVQMAWNFVNDSLSTTVSIQWEPEIIAVALIYLASKLSKFTVVDWVGKQPEHLKWWDMFVQDVTMEILEEICHQVLDLYQPTQQTNAPPDSPPQLPPSKASPPMKRANISPITSKNSPNISVKTPLPPLPPAELEANPIPKHITDNSHYPYPPQVDPETLQMTPRCLLVGHTAPVLCLTRASIIQDNNFLVSSSENGEMCTWDLVDGKCTESIKMPQVHTNIQAYHMANCDDIRLFCNGYYAEIMVMDPFSLEVLFCLSSKVNPDWISALHVLRPSKRKDDVVLAITTTGTVKVWTLIGNENKYSEPIYENESKQIRCLNAITMNCCQQNQRTVLIVCAKYWQIYDAGDFTVLCSVHAPSGERWMGGDFLSNDRVILWSDEGKGYLYRLPANSIPDNKDFHGPSVGKDSPFQYCILSQTGEKPLSCPPTMKLVTSNRGGKTQKYLLRGDSEGYVNIWAVPDISMEQIKQIQNLKQHPAYWPMQQILNGHSGRVNCLLCPSLAHSRYEKSHLVSGGVDFAVCLWDLYSGALIHRFCVHAGEITQLLVPPPTCSPRILKCICSVASDHSVTLLSLQERKCVTLASRHLFPVVSIKWRPLDDFLIVGCSDGTVYVWQMETGHLDRVLHGILAEEVLNACDENTGETGSSAGSTSEMGLANPAVHFFRGLRHRNINAIRHATQRGIHQLQQMHAHNNQHGDFLMKNRSSPLIIQGLRTNPKDAESHILFFDIEGLIFELHAEEYAAMSPNTLEAEGLLIPAGTESHSSDAGKKISGILAKMKEGAENVQTKVQAKLDSVVKNVGETGKDSSDISKKIAPRMEATHVMEVAQLLLSLIHSWGLDPHLDKVCETQLGLLRPMIPVSFGVLSKGGYMSLLLPTWQNNIVINSTAEELKTVAMTPEQFRREGLTKLFTARLHWELSTTLTSNHLLAMVAMSNTLMSMNMATFVPEQERARKLHRQSTRATWSNNEEEQEEAFTQQQAQIKQGWSLLSTHHCFLLPEKIDALDANNFKRPQVEMMARRWQHHCLEIREAAQQLLLGELGRMGKKGRKQLVESWAQYLPMYTHTEPIVQQAPGGGQSNTGSPTSSPTGQPGLEHEEESEEEEEVVRKPSSLAELKRKQTTAVVLLGVIGSEFGQDISASDGKRNNDNRRKSSVVEGFGIGNNNLARSTSLALTHLLLAPATQKLPAYTPLRRAAIDLIGRGFTVWEPYIDVSKVLLGLLEMCCDSNRLIPSLNYKLPLTPQADACRTARHALRLIATARPAAFITTMAREVARYNTLQQNAQAISVPITQSVLHRAKREILQCVEMLIDKMQTEIANLLVEVMDITLHCVDSGDLKNKGLAEVSPLMCKFNQVSHCGASRRIAVGASNGHLAIYELRQNKCQMIPAHTKPVTALAFSPDGKFLVSYSCTENRLSFWQTSAGMFGLGQSQTRCIKGYSTAPIPDVARLNPMRLAKLIWINNRTVTLMLADGSETRFNV</sequence>
<dbReference type="GO" id="GO:0005737">
    <property type="term" value="C:cytoplasm"/>
    <property type="evidence" value="ECO:0007669"/>
    <property type="project" value="TreeGrafter"/>
</dbReference>
<dbReference type="SMART" id="SM01332">
    <property type="entry name" value="Cyclin_C"/>
    <property type="match status" value="1"/>
</dbReference>
<dbReference type="InterPro" id="IPR049916">
    <property type="entry name" value="WDR72-like"/>
</dbReference>
<dbReference type="CDD" id="cd20531">
    <property type="entry name" value="CYCLIN_CCNK_rpt2"/>
    <property type="match status" value="1"/>
</dbReference>
<dbReference type="Pfam" id="PF21797">
    <property type="entry name" value="CycT2-like_C"/>
    <property type="match status" value="1"/>
</dbReference>
<feature type="compositionally biased region" description="Pro residues" evidence="11">
    <location>
        <begin position="249"/>
        <end position="260"/>
    </location>
</feature>
<dbReference type="Gene3D" id="1.10.472.10">
    <property type="entry name" value="Cyclin-like"/>
    <property type="match status" value="2"/>
</dbReference>
<evidence type="ECO:0000259" key="12">
    <source>
        <dbReference type="SMART" id="SM00385"/>
    </source>
</evidence>
<evidence type="ECO:0000256" key="3">
    <source>
        <dbReference type="ARBA" id="ARBA00022776"/>
    </source>
</evidence>
<keyword evidence="4" id="KW-0805">Transcription regulation</keyword>
<keyword evidence="3" id="KW-0498">Mitosis</keyword>
<feature type="compositionally biased region" description="Acidic residues" evidence="11">
    <location>
        <begin position="1254"/>
        <end position="1263"/>
    </location>
</feature>
<reference evidence="14" key="1">
    <citation type="submission" date="2022-08" db="UniProtKB">
        <authorList>
            <consortium name="EnsemblMetazoa"/>
        </authorList>
    </citation>
    <scope>IDENTIFICATION</scope>
    <source>
        <strain evidence="14">EBRO</strain>
    </source>
</reference>
<dbReference type="VEuPathDB" id="VectorBase:AATE013568"/>
<comment type="subcellular location">
    <subcellularLocation>
        <location evidence="1">Nucleus</location>
    </subcellularLocation>
</comment>
<feature type="domain" description="Cyclin-like" evidence="12">
    <location>
        <begin position="142"/>
        <end position="229"/>
    </location>
</feature>
<feature type="domain" description="Cyclin C-terminal" evidence="13">
    <location>
        <begin position="138"/>
        <end position="272"/>
    </location>
</feature>
<dbReference type="InterPro" id="IPR001680">
    <property type="entry name" value="WD40_rpt"/>
</dbReference>
<dbReference type="InterPro" id="IPR004367">
    <property type="entry name" value="Cyclin_C-dom"/>
</dbReference>
<accession>A0A182J8U4</accession>
<dbReference type="SUPFAM" id="SSF47954">
    <property type="entry name" value="Cyclin-like"/>
    <property type="match status" value="2"/>
</dbReference>
<dbReference type="GO" id="GO:0051301">
    <property type="term" value="P:cell division"/>
    <property type="evidence" value="ECO:0007669"/>
    <property type="project" value="UniProtKB-KW"/>
</dbReference>
<dbReference type="InterPro" id="IPR006671">
    <property type="entry name" value="Cyclin_N"/>
</dbReference>
<dbReference type="EnsemblMetazoa" id="AATE013568-RA">
    <property type="protein sequence ID" value="AATE013568-PA.1"/>
    <property type="gene ID" value="AATE013568"/>
</dbReference>
<evidence type="ECO:0000313" key="14">
    <source>
        <dbReference type="EnsemblMetazoa" id="AATE013568-PA.1"/>
    </source>
</evidence>
<comment type="function">
    <text evidence="9">Regulatory subunit of cyclin-dependent kinases that mediates activation of target kinases. Plays a role in transcriptional regulation via its role in regulating the phosphorylation of the C-terminal domain (CTD) of the large subunit of RNA polymerase II (POLR2A).</text>
</comment>
<protein>
    <recommendedName>
        <fullName evidence="10">Cyclin-K</fullName>
    </recommendedName>
</protein>
<dbReference type="InterPro" id="IPR036915">
    <property type="entry name" value="Cyclin-like_sf"/>
</dbReference>
<evidence type="ECO:0000256" key="4">
    <source>
        <dbReference type="ARBA" id="ARBA00023015"/>
    </source>
</evidence>
<dbReference type="FunFam" id="1.10.472.10:FF:000021">
    <property type="entry name" value="Cyclin-K (Predicted)"/>
    <property type="match status" value="1"/>
</dbReference>
<dbReference type="SMART" id="SM00385">
    <property type="entry name" value="CYCLIN"/>
    <property type="match status" value="2"/>
</dbReference>
<organism evidence="14">
    <name type="scientific">Anopheles atroparvus</name>
    <name type="common">European mosquito</name>
    <dbReference type="NCBI Taxonomy" id="41427"/>
    <lineage>
        <taxon>Eukaryota</taxon>
        <taxon>Metazoa</taxon>
        <taxon>Ecdysozoa</taxon>
        <taxon>Arthropoda</taxon>
        <taxon>Hexapoda</taxon>
        <taxon>Insecta</taxon>
        <taxon>Pterygota</taxon>
        <taxon>Neoptera</taxon>
        <taxon>Endopterygota</taxon>
        <taxon>Diptera</taxon>
        <taxon>Nematocera</taxon>
        <taxon>Culicoidea</taxon>
        <taxon>Culicidae</taxon>
        <taxon>Anophelinae</taxon>
        <taxon>Anopheles</taxon>
    </lineage>
</organism>
<evidence type="ECO:0000256" key="11">
    <source>
        <dbReference type="SAM" id="MobiDB-lite"/>
    </source>
</evidence>
<feature type="region of interest" description="Disordered" evidence="11">
    <location>
        <begin position="1227"/>
        <end position="1269"/>
    </location>
</feature>
<dbReference type="STRING" id="41427.A0A182J8U4"/>
<dbReference type="InterPro" id="IPR036322">
    <property type="entry name" value="WD40_repeat_dom_sf"/>
</dbReference>
<evidence type="ECO:0000256" key="1">
    <source>
        <dbReference type="ARBA" id="ARBA00004123"/>
    </source>
</evidence>
<dbReference type="Pfam" id="PF00134">
    <property type="entry name" value="Cyclin_N"/>
    <property type="match status" value="1"/>
</dbReference>
<evidence type="ECO:0000256" key="8">
    <source>
        <dbReference type="ARBA" id="ARBA00023306"/>
    </source>
</evidence>
<feature type="domain" description="Cyclin-like" evidence="12">
    <location>
        <begin position="35"/>
        <end position="129"/>
    </location>
</feature>
<feature type="compositionally biased region" description="Low complexity" evidence="11">
    <location>
        <begin position="1238"/>
        <end position="1251"/>
    </location>
</feature>
<dbReference type="Pfam" id="PF00400">
    <property type="entry name" value="WD40"/>
    <property type="match status" value="4"/>
</dbReference>
<keyword evidence="2" id="KW-0132">Cell division</keyword>
<keyword evidence="5" id="KW-0195">Cyclin</keyword>
<dbReference type="FunFam" id="1.10.472.10:FF:000018">
    <property type="entry name" value="Cyclin-K (Predicted)"/>
    <property type="match status" value="1"/>
</dbReference>
<dbReference type="InterPro" id="IPR015943">
    <property type="entry name" value="WD40/YVTN_repeat-like_dom_sf"/>
</dbReference>
<evidence type="ECO:0000256" key="10">
    <source>
        <dbReference type="ARBA" id="ARBA00073757"/>
    </source>
</evidence>
<keyword evidence="6" id="KW-0804">Transcription</keyword>